<sequence>MSVVVGGGTGFIGHHLCKKLRSIGYKVIIVSRTAGFNQITWNDVQENGLPDDCKAVVNLAGENLMNPLRRWNAGFEKDLYDSRIKTTKTLLTAISSAQTPPEVFVGTSAIGFYAPDDENSYTEYSPGGDHDFLSRLCSEWETASTLGPSLTNIVRRVIIRVGIVLGRDGGVIQNIYPVFNLGLGGRIGSGNQWFPWIHISDIAGIYQYAVCNSHVNGVLNGVAPQPLTNSEFTQTFAKAMNRPAIFPVPGFAMNLVYGSERAKAVLEGQKVLPERTLKFGYQFQYPDLISACKNLCQ</sequence>
<dbReference type="PANTHER" id="PTHR11092:SF0">
    <property type="entry name" value="EPIMERASE FAMILY PROTEIN SDR39U1"/>
    <property type="match status" value="1"/>
</dbReference>
<dbReference type="RefSeq" id="XP_029634032.1">
    <property type="nucleotide sequence ID" value="XM_029778172.2"/>
</dbReference>
<dbReference type="AlphaFoldDB" id="A0A6P7S763"/>
<dbReference type="Pfam" id="PF01370">
    <property type="entry name" value="Epimerase"/>
    <property type="match status" value="1"/>
</dbReference>
<keyword evidence="3" id="KW-1185">Reference proteome</keyword>
<feature type="domain" description="NAD-dependent epimerase/dehydratase" evidence="1">
    <location>
        <begin position="3"/>
        <end position="212"/>
    </location>
</feature>
<dbReference type="InterPro" id="IPR001509">
    <property type="entry name" value="Epimerase_deHydtase"/>
</dbReference>
<dbReference type="Proteomes" id="UP000515154">
    <property type="component" value="Linkage group LG3"/>
</dbReference>
<dbReference type="SUPFAM" id="SSF51735">
    <property type="entry name" value="NAD(P)-binding Rossmann-fold domains"/>
    <property type="match status" value="1"/>
</dbReference>
<proteinExistence type="predicted"/>
<organism evidence="3 4">
    <name type="scientific">Octopus sinensis</name>
    <name type="common">East Asian common octopus</name>
    <dbReference type="NCBI Taxonomy" id="2607531"/>
    <lineage>
        <taxon>Eukaryota</taxon>
        <taxon>Metazoa</taxon>
        <taxon>Spiralia</taxon>
        <taxon>Lophotrochozoa</taxon>
        <taxon>Mollusca</taxon>
        <taxon>Cephalopoda</taxon>
        <taxon>Coleoidea</taxon>
        <taxon>Octopodiformes</taxon>
        <taxon>Octopoda</taxon>
        <taxon>Incirrata</taxon>
        <taxon>Octopodidae</taxon>
        <taxon>Octopus</taxon>
    </lineage>
</organism>
<evidence type="ECO:0000313" key="3">
    <source>
        <dbReference type="Proteomes" id="UP000515154"/>
    </source>
</evidence>
<dbReference type="Gene3D" id="3.40.50.720">
    <property type="entry name" value="NAD(P)-binding Rossmann-like Domain"/>
    <property type="match status" value="1"/>
</dbReference>
<protein>
    <submittedName>
        <fullName evidence="4">Epimerase family protein SDR39U1</fullName>
    </submittedName>
</protein>
<dbReference type="InterPro" id="IPR036291">
    <property type="entry name" value="NAD(P)-bd_dom_sf"/>
</dbReference>
<dbReference type="PANTHER" id="PTHR11092">
    <property type="entry name" value="SUGAR NUCLEOTIDE EPIMERASE RELATED"/>
    <property type="match status" value="1"/>
</dbReference>
<dbReference type="InterPro" id="IPR013549">
    <property type="entry name" value="DUF1731"/>
</dbReference>
<dbReference type="KEGG" id="osn:115209689"/>
<gene>
    <name evidence="4" type="primary">LOC115209689</name>
</gene>
<evidence type="ECO:0000313" key="4">
    <source>
        <dbReference type="RefSeq" id="XP_029634032.1"/>
    </source>
</evidence>
<evidence type="ECO:0000259" key="2">
    <source>
        <dbReference type="Pfam" id="PF08338"/>
    </source>
</evidence>
<dbReference type="CDD" id="cd05242">
    <property type="entry name" value="SDR_a8"/>
    <property type="match status" value="1"/>
</dbReference>
<name>A0A6P7S763_9MOLL</name>
<dbReference type="InterPro" id="IPR010099">
    <property type="entry name" value="SDR39U1"/>
</dbReference>
<dbReference type="NCBIfam" id="TIGR01777">
    <property type="entry name" value="yfcH"/>
    <property type="match status" value="1"/>
</dbReference>
<dbReference type="Pfam" id="PF08338">
    <property type="entry name" value="DUF1731"/>
    <property type="match status" value="1"/>
</dbReference>
<feature type="domain" description="DUF1731" evidence="2">
    <location>
        <begin position="248"/>
        <end position="295"/>
    </location>
</feature>
<evidence type="ECO:0000259" key="1">
    <source>
        <dbReference type="Pfam" id="PF01370"/>
    </source>
</evidence>
<accession>A0A6P7S763</accession>
<reference evidence="4" key="1">
    <citation type="submission" date="2025-08" db="UniProtKB">
        <authorList>
            <consortium name="RefSeq"/>
        </authorList>
    </citation>
    <scope>IDENTIFICATION</scope>
</reference>